<dbReference type="InterPro" id="IPR059051">
    <property type="entry name" value="MTH_967_PDDEXK"/>
</dbReference>
<dbReference type="PROSITE" id="PS50943">
    <property type="entry name" value="HTH_CROC1"/>
    <property type="match status" value="1"/>
</dbReference>
<dbReference type="InterPro" id="IPR020886">
    <property type="entry name" value="MTH_967-like"/>
</dbReference>
<dbReference type="Pfam" id="PF26553">
    <property type="entry name" value="PDDEXK_19"/>
    <property type="match status" value="1"/>
</dbReference>
<keyword evidence="2 4" id="KW-0238">DNA-binding</keyword>
<evidence type="ECO:0000256" key="3">
    <source>
        <dbReference type="ARBA" id="ARBA00023163"/>
    </source>
</evidence>
<name>A0A285P289_NATPI</name>
<dbReference type="Pfam" id="PF01381">
    <property type="entry name" value="HTH_3"/>
    <property type="match status" value="1"/>
</dbReference>
<dbReference type="AlphaFoldDB" id="A0A285P289"/>
<dbReference type="GO" id="GO:0003677">
    <property type="term" value="F:DNA binding"/>
    <property type="evidence" value="ECO:0007669"/>
    <property type="project" value="UniProtKB-KW"/>
</dbReference>
<keyword evidence="1 4" id="KW-0805">Transcription regulation</keyword>
<evidence type="ECO:0000259" key="5">
    <source>
        <dbReference type="PROSITE" id="PS50943"/>
    </source>
</evidence>
<sequence>MSRSALVGNVVAMLEDAGFMVSDRCAIRPRSFDIAARRGEDLVLLKILRNVDAFDAETGQEMRRIGAYLDATPLVLGLRTRDEELKPEVVYFRHGVPALSPDTAMDLFVEGIPPLIYAAPGGLYVSIDSEILEDKREERGWSLGQLASELGVSRRTVSKYEDGMNASIEVAMQLEEMFGSGLTSPVDVLEGADEVRDEDPTPNEPDANPDDERMVTVMTRAGYDVHPTLRAPFKAVSEDAEDTQPVEGTVLTGHSKFTRAAEKRARIMGSLGEVVGTRSVYFVDSAKRDSVDGTALIEREEAESIDNPDEFRDLLKERTEYEEEPA</sequence>
<dbReference type="CDD" id="cd00093">
    <property type="entry name" value="HTH_XRE"/>
    <property type="match status" value="1"/>
</dbReference>
<evidence type="ECO:0000313" key="7">
    <source>
        <dbReference type="Proteomes" id="UP000219453"/>
    </source>
</evidence>
<dbReference type="SUPFAM" id="SSF47413">
    <property type="entry name" value="lambda repressor-like DNA-binding domains"/>
    <property type="match status" value="1"/>
</dbReference>
<keyword evidence="7" id="KW-1185">Reference proteome</keyword>
<evidence type="ECO:0000256" key="4">
    <source>
        <dbReference type="HAMAP-Rule" id="MF_00584"/>
    </source>
</evidence>
<evidence type="ECO:0000313" key="6">
    <source>
        <dbReference type="EMBL" id="SNZ15830.1"/>
    </source>
</evidence>
<reference evidence="7" key="1">
    <citation type="submission" date="2017-09" db="EMBL/GenBank/DDBJ databases">
        <authorList>
            <person name="Varghese N."/>
            <person name="Submissions S."/>
        </authorList>
    </citation>
    <scope>NUCLEOTIDE SEQUENCE [LARGE SCALE GENOMIC DNA]</scope>
    <source>
        <strain evidence="7">DSM 27208</strain>
    </source>
</reference>
<evidence type="ECO:0000256" key="1">
    <source>
        <dbReference type="ARBA" id="ARBA00023015"/>
    </source>
</evidence>
<dbReference type="RefSeq" id="WP_097009505.1">
    <property type="nucleotide sequence ID" value="NZ_OBEJ01000003.1"/>
</dbReference>
<proteinExistence type="inferred from homology"/>
<dbReference type="Proteomes" id="UP000219453">
    <property type="component" value="Unassembled WGS sequence"/>
</dbReference>
<dbReference type="GO" id="GO:0003700">
    <property type="term" value="F:DNA-binding transcription factor activity"/>
    <property type="evidence" value="ECO:0007669"/>
    <property type="project" value="UniProtKB-UniRule"/>
</dbReference>
<dbReference type="InterPro" id="IPR010982">
    <property type="entry name" value="Lambda_DNA-bd_dom_sf"/>
</dbReference>
<dbReference type="InterPro" id="IPR001387">
    <property type="entry name" value="Cro/C1-type_HTH"/>
</dbReference>
<gene>
    <name evidence="6" type="ORF">SAMN06269185_2612</name>
</gene>
<organism evidence="6 7">
    <name type="scientific">Natronoarchaeum philippinense</name>
    <dbReference type="NCBI Taxonomy" id="558529"/>
    <lineage>
        <taxon>Archaea</taxon>
        <taxon>Methanobacteriati</taxon>
        <taxon>Methanobacteriota</taxon>
        <taxon>Stenosarchaea group</taxon>
        <taxon>Halobacteria</taxon>
        <taxon>Halobacteriales</taxon>
        <taxon>Natronoarchaeaceae</taxon>
    </lineage>
</organism>
<evidence type="ECO:0000256" key="2">
    <source>
        <dbReference type="ARBA" id="ARBA00023125"/>
    </source>
</evidence>
<keyword evidence="3 4" id="KW-0804">Transcription</keyword>
<dbReference type="Gene3D" id="1.10.260.40">
    <property type="entry name" value="lambda repressor-like DNA-binding domains"/>
    <property type="match status" value="1"/>
</dbReference>
<protein>
    <recommendedName>
        <fullName evidence="4">Putative HTH-type transcriptional regulatory protein SAMN06269185_2612</fullName>
    </recommendedName>
</protein>
<dbReference type="NCBIfam" id="NF003162">
    <property type="entry name" value="PRK04140.1"/>
    <property type="match status" value="1"/>
</dbReference>
<dbReference type="SMART" id="SM00530">
    <property type="entry name" value="HTH_XRE"/>
    <property type="match status" value="1"/>
</dbReference>
<dbReference type="HAMAP" id="MF_00584">
    <property type="entry name" value="HTH_type_cro_C1"/>
    <property type="match status" value="1"/>
</dbReference>
<feature type="domain" description="HTH cro/C1-type" evidence="5">
    <location>
        <begin position="132"/>
        <end position="189"/>
    </location>
</feature>
<accession>A0A285P289</accession>
<dbReference type="EMBL" id="OBEJ01000003">
    <property type="protein sequence ID" value="SNZ15830.1"/>
    <property type="molecule type" value="Genomic_DNA"/>
</dbReference>
<dbReference type="OrthoDB" id="31424at2157"/>